<proteinExistence type="inferred from homology"/>
<comment type="similarity">
    <text evidence="1">Belongs to the thioester dehydratase family. FabZ subfamily.</text>
</comment>
<dbReference type="PANTHER" id="PTHR30272:SF1">
    <property type="entry name" value="3-HYDROXYACYL-[ACYL-CARRIER-PROTEIN] DEHYDRATASE"/>
    <property type="match status" value="1"/>
</dbReference>
<organism evidence="3 4">
    <name type="scientific">Luedemannella helvata</name>
    <dbReference type="NCBI Taxonomy" id="349315"/>
    <lineage>
        <taxon>Bacteria</taxon>
        <taxon>Bacillati</taxon>
        <taxon>Actinomycetota</taxon>
        <taxon>Actinomycetes</taxon>
        <taxon>Micromonosporales</taxon>
        <taxon>Micromonosporaceae</taxon>
        <taxon>Luedemannella</taxon>
    </lineage>
</organism>
<dbReference type="RefSeq" id="WP_344084789.1">
    <property type="nucleotide sequence ID" value="NZ_BAAALS010000023.1"/>
</dbReference>
<evidence type="ECO:0000313" key="4">
    <source>
        <dbReference type="Proteomes" id="UP001500655"/>
    </source>
</evidence>
<dbReference type="EMBL" id="BAAALS010000023">
    <property type="protein sequence ID" value="GAA1766913.1"/>
    <property type="molecule type" value="Genomic_DNA"/>
</dbReference>
<name>A0ABN2KV00_9ACTN</name>
<dbReference type="Proteomes" id="UP001500655">
    <property type="component" value="Unassembled WGS sequence"/>
</dbReference>
<dbReference type="InterPro" id="IPR013114">
    <property type="entry name" value="FabA_FabZ"/>
</dbReference>
<reference evidence="3 4" key="1">
    <citation type="journal article" date="2019" name="Int. J. Syst. Evol. Microbiol.">
        <title>The Global Catalogue of Microorganisms (GCM) 10K type strain sequencing project: providing services to taxonomists for standard genome sequencing and annotation.</title>
        <authorList>
            <consortium name="The Broad Institute Genomics Platform"/>
            <consortium name="The Broad Institute Genome Sequencing Center for Infectious Disease"/>
            <person name="Wu L."/>
            <person name="Ma J."/>
        </authorList>
    </citation>
    <scope>NUCLEOTIDE SEQUENCE [LARGE SCALE GENOMIC DNA]</scope>
    <source>
        <strain evidence="3 4">JCM 13249</strain>
    </source>
</reference>
<evidence type="ECO:0000313" key="3">
    <source>
        <dbReference type="EMBL" id="GAA1766913.1"/>
    </source>
</evidence>
<evidence type="ECO:0000256" key="1">
    <source>
        <dbReference type="ARBA" id="ARBA00009174"/>
    </source>
</evidence>
<comment type="caution">
    <text evidence="3">The sequence shown here is derived from an EMBL/GenBank/DDBJ whole genome shotgun (WGS) entry which is preliminary data.</text>
</comment>
<evidence type="ECO:0000256" key="2">
    <source>
        <dbReference type="ARBA" id="ARBA00023239"/>
    </source>
</evidence>
<evidence type="ECO:0008006" key="5">
    <source>
        <dbReference type="Google" id="ProtNLM"/>
    </source>
</evidence>
<keyword evidence="2" id="KW-0456">Lyase</keyword>
<dbReference type="Pfam" id="PF07977">
    <property type="entry name" value="FabA"/>
    <property type="match status" value="1"/>
</dbReference>
<keyword evidence="4" id="KW-1185">Reference proteome</keyword>
<dbReference type="Gene3D" id="3.10.129.10">
    <property type="entry name" value="Hotdog Thioesterase"/>
    <property type="match status" value="1"/>
</dbReference>
<gene>
    <name evidence="3" type="ORF">GCM10009681_42500</name>
</gene>
<dbReference type="PANTHER" id="PTHR30272">
    <property type="entry name" value="3-HYDROXYACYL-[ACYL-CARRIER-PROTEIN] DEHYDRATASE"/>
    <property type="match status" value="1"/>
</dbReference>
<protein>
    <recommendedName>
        <fullName evidence="5">Beta-hydroxyacyl-ACP dehydratase</fullName>
    </recommendedName>
</protein>
<dbReference type="SUPFAM" id="SSF54637">
    <property type="entry name" value="Thioesterase/thiol ester dehydrase-isomerase"/>
    <property type="match status" value="1"/>
</dbReference>
<accession>A0ABN2KV00</accession>
<sequence>MDRAQVRRILPHGPPMVLVDEVEWLDPGQALRAVRTIDAAEPCFAGLPPGRHAYPVSLMLESFGQAAALLWYSRVGTLAGPDQVLMFAAGRDCRFDGPAYPDEVLRHHVRLDQVVADTAFASGEIYAGERRVATIGSLIAVVRPVAVLGD</sequence>
<dbReference type="InterPro" id="IPR029069">
    <property type="entry name" value="HotDog_dom_sf"/>
</dbReference>